<evidence type="ECO:0000313" key="2">
    <source>
        <dbReference type="EMBL" id="KAL1258856.1"/>
    </source>
</evidence>
<sequence>MPPATRLCFSEVCKDKSQQVDMKATKKDTGAVYTSISLSASNPGSSLGVHQRSLWVSMVNPRMDEEHQDSGRKRYDHRTRCFAPDQHDTLR</sequence>
<proteinExistence type="predicted"/>
<name>A0ABR3M3J7_9TELE</name>
<dbReference type="EMBL" id="JAYMGO010000016">
    <property type="protein sequence ID" value="KAL1258856.1"/>
    <property type="molecule type" value="Genomic_DNA"/>
</dbReference>
<keyword evidence="3" id="KW-1185">Reference proteome</keyword>
<reference evidence="2 3" key="1">
    <citation type="submission" date="2023-09" db="EMBL/GenBank/DDBJ databases">
        <authorList>
            <person name="Wang M."/>
        </authorList>
    </citation>
    <scope>NUCLEOTIDE SEQUENCE [LARGE SCALE GENOMIC DNA]</scope>
    <source>
        <strain evidence="2">GT-2023</strain>
        <tissue evidence="2">Liver</tissue>
    </source>
</reference>
<dbReference type="Proteomes" id="UP001558613">
    <property type="component" value="Unassembled WGS sequence"/>
</dbReference>
<comment type="caution">
    <text evidence="2">The sequence shown here is derived from an EMBL/GenBank/DDBJ whole genome shotgun (WGS) entry which is preliminary data.</text>
</comment>
<gene>
    <name evidence="2" type="ORF">QQF64_009433</name>
</gene>
<accession>A0ABR3M3J7</accession>
<organism evidence="2 3">
    <name type="scientific">Cirrhinus molitorella</name>
    <name type="common">mud carp</name>
    <dbReference type="NCBI Taxonomy" id="172907"/>
    <lineage>
        <taxon>Eukaryota</taxon>
        <taxon>Metazoa</taxon>
        <taxon>Chordata</taxon>
        <taxon>Craniata</taxon>
        <taxon>Vertebrata</taxon>
        <taxon>Euteleostomi</taxon>
        <taxon>Actinopterygii</taxon>
        <taxon>Neopterygii</taxon>
        <taxon>Teleostei</taxon>
        <taxon>Ostariophysi</taxon>
        <taxon>Cypriniformes</taxon>
        <taxon>Cyprinidae</taxon>
        <taxon>Labeoninae</taxon>
        <taxon>Labeonini</taxon>
        <taxon>Cirrhinus</taxon>
    </lineage>
</organism>
<evidence type="ECO:0000256" key="1">
    <source>
        <dbReference type="SAM" id="MobiDB-lite"/>
    </source>
</evidence>
<evidence type="ECO:0000313" key="3">
    <source>
        <dbReference type="Proteomes" id="UP001558613"/>
    </source>
</evidence>
<feature type="region of interest" description="Disordered" evidence="1">
    <location>
        <begin position="65"/>
        <end position="91"/>
    </location>
</feature>
<protein>
    <submittedName>
        <fullName evidence="2">Uncharacterized protein</fullName>
    </submittedName>
</protein>